<dbReference type="InterPro" id="IPR036909">
    <property type="entry name" value="Cyt_c-like_dom_sf"/>
</dbReference>
<dbReference type="Proteomes" id="UP000536179">
    <property type="component" value="Unassembled WGS sequence"/>
</dbReference>
<proteinExistence type="predicted"/>
<feature type="chain" id="PRO_5031364380" evidence="1">
    <location>
        <begin position="21"/>
        <end position="547"/>
    </location>
</feature>
<gene>
    <name evidence="2" type="ORF">FHS27_002843</name>
</gene>
<dbReference type="GO" id="GO:0004130">
    <property type="term" value="F:cytochrome-c peroxidase activity"/>
    <property type="evidence" value="ECO:0007669"/>
    <property type="project" value="TreeGrafter"/>
</dbReference>
<dbReference type="InterPro" id="IPR051395">
    <property type="entry name" value="Cytochrome_c_Peroxidase/MauG"/>
</dbReference>
<name>A0A7W5DYV0_9BACT</name>
<keyword evidence="1" id="KW-0732">Signal</keyword>
<dbReference type="SUPFAM" id="SSF46626">
    <property type="entry name" value="Cytochrome c"/>
    <property type="match status" value="2"/>
</dbReference>
<organism evidence="2 3">
    <name type="scientific">Aporhodopirellula rubra</name>
    <dbReference type="NCBI Taxonomy" id="980271"/>
    <lineage>
        <taxon>Bacteria</taxon>
        <taxon>Pseudomonadati</taxon>
        <taxon>Planctomycetota</taxon>
        <taxon>Planctomycetia</taxon>
        <taxon>Pirellulales</taxon>
        <taxon>Pirellulaceae</taxon>
        <taxon>Aporhodopirellula</taxon>
    </lineage>
</organism>
<sequence length="547" mass="59819">MNIRYLCCLFLLIAPVSASAVAPNTLLVGAKLFEHEWQSQNPVLGSDGLGPLFNATSCAACHRQGGIGGGGEAEFNAKSIGIESIQIQGNGLTSTRLAEVISRFHPGFVMSEGSIVNVLPLVHHGGTELSRQLNNAMKAETAAEFAESGGPVDAAEVRIANASPIVFEQNIDGYQVRITARMFGRNTTALFGSGLIDQVPDKLLDQQVRIQNHHPEISGRPSTLRDGRYGKFGWRANVASLFEFTDQACANEMGLQTRRKRQSSDSTNRSYNNVAFDITDGQVTALAQFVAALPAPTQYVPHDQAVRSSVRNGEAAFNRVGCAVCHVRDMGVAKGIYSDLLLHDMGRESYDLNHAEPYVVRRKLVSNEVEASVPPQPIPGLPVPYYGLATVLPLPDPFEKEIDAPPGASGGSSFEFYAPHQPKTLVSFRLIDSEWKAGEEDKNNNRRRSPSGGTRVDLYERIEMETTNFNQEWRTAPLWGLRDSAPYMHDGRAETLLEAIAMHDGEAAGTRDRFLSLLYENRQDMIVFLESLVAPQSNGQPLMHAAQ</sequence>
<evidence type="ECO:0000256" key="1">
    <source>
        <dbReference type="SAM" id="SignalP"/>
    </source>
</evidence>
<dbReference type="PANTHER" id="PTHR30600:SF4">
    <property type="entry name" value="CYTOCHROME C DOMAIN-CONTAINING PROTEIN"/>
    <property type="match status" value="1"/>
</dbReference>
<protein>
    <submittedName>
        <fullName evidence="2">CxxC motif-containing protein (DUF1111 family)</fullName>
    </submittedName>
</protein>
<comment type="caution">
    <text evidence="2">The sequence shown here is derived from an EMBL/GenBank/DDBJ whole genome shotgun (WGS) entry which is preliminary data.</text>
</comment>
<evidence type="ECO:0000313" key="3">
    <source>
        <dbReference type="Proteomes" id="UP000536179"/>
    </source>
</evidence>
<dbReference type="GO" id="GO:0020037">
    <property type="term" value="F:heme binding"/>
    <property type="evidence" value="ECO:0007669"/>
    <property type="project" value="InterPro"/>
</dbReference>
<feature type="signal peptide" evidence="1">
    <location>
        <begin position="1"/>
        <end position="20"/>
    </location>
</feature>
<dbReference type="InterPro" id="IPR010538">
    <property type="entry name" value="DHOR"/>
</dbReference>
<dbReference type="EMBL" id="JACHXU010000008">
    <property type="protein sequence ID" value="MBB3207029.1"/>
    <property type="molecule type" value="Genomic_DNA"/>
</dbReference>
<dbReference type="RefSeq" id="WP_184305412.1">
    <property type="nucleotide sequence ID" value="NZ_JACHXU010000008.1"/>
</dbReference>
<dbReference type="PANTHER" id="PTHR30600">
    <property type="entry name" value="CYTOCHROME C PEROXIDASE-RELATED"/>
    <property type="match status" value="1"/>
</dbReference>
<reference evidence="2 3" key="1">
    <citation type="submission" date="2020-08" db="EMBL/GenBank/DDBJ databases">
        <title>Genomic Encyclopedia of Type Strains, Phase III (KMG-III): the genomes of soil and plant-associated and newly described type strains.</title>
        <authorList>
            <person name="Whitman W."/>
        </authorList>
    </citation>
    <scope>NUCLEOTIDE SEQUENCE [LARGE SCALE GENOMIC DNA]</scope>
    <source>
        <strain evidence="2 3">CECT 8075</strain>
    </source>
</reference>
<dbReference type="GO" id="GO:0009055">
    <property type="term" value="F:electron transfer activity"/>
    <property type="evidence" value="ECO:0007669"/>
    <property type="project" value="InterPro"/>
</dbReference>
<keyword evidence="3" id="KW-1185">Reference proteome</keyword>
<dbReference type="Pfam" id="PF06537">
    <property type="entry name" value="DHOR"/>
    <property type="match status" value="1"/>
</dbReference>
<evidence type="ECO:0000313" key="2">
    <source>
        <dbReference type="EMBL" id="MBB3207029.1"/>
    </source>
</evidence>
<accession>A0A7W5DYV0</accession>
<dbReference type="AlphaFoldDB" id="A0A7W5DYV0"/>
<dbReference type="Gene3D" id="1.10.760.10">
    <property type="entry name" value="Cytochrome c-like domain"/>
    <property type="match status" value="1"/>
</dbReference>